<name>A0AAW0I4S3_MYOGA</name>
<reference evidence="1 2" key="1">
    <citation type="journal article" date="2023" name="bioRxiv">
        <title>Conserved and derived expression patterns and positive selection on dental genes reveal complex evolutionary context of ever-growing rodent molars.</title>
        <authorList>
            <person name="Calamari Z.T."/>
            <person name="Song A."/>
            <person name="Cohen E."/>
            <person name="Akter M."/>
            <person name="Roy R.D."/>
            <person name="Hallikas O."/>
            <person name="Christensen M.M."/>
            <person name="Li P."/>
            <person name="Marangoni P."/>
            <person name="Jernvall J."/>
            <person name="Klein O.D."/>
        </authorList>
    </citation>
    <scope>NUCLEOTIDE SEQUENCE [LARGE SCALE GENOMIC DNA]</scope>
    <source>
        <strain evidence="1">V071</strain>
    </source>
</reference>
<evidence type="ECO:0000313" key="1">
    <source>
        <dbReference type="EMBL" id="KAK7809402.1"/>
    </source>
</evidence>
<accession>A0AAW0I4S3</accession>
<protein>
    <submittedName>
        <fullName evidence="1">Uncharacterized protein</fullName>
    </submittedName>
</protein>
<dbReference type="Proteomes" id="UP001488838">
    <property type="component" value="Unassembled WGS sequence"/>
</dbReference>
<dbReference type="EMBL" id="JBBHLL010000217">
    <property type="protein sequence ID" value="KAK7809402.1"/>
    <property type="molecule type" value="Genomic_DNA"/>
</dbReference>
<evidence type="ECO:0000313" key="2">
    <source>
        <dbReference type="Proteomes" id="UP001488838"/>
    </source>
</evidence>
<gene>
    <name evidence="1" type="ORF">U0070_014998</name>
</gene>
<dbReference type="AlphaFoldDB" id="A0AAW0I4S3"/>
<sequence length="111" mass="12514">MGILEKLHEMKNVNENPRLGRWETLDNIMEVLPGKGEQELAEASLHTFEDQGPSVATRVLSVTLGVLLRKTKEHSLRSQADLRATQVSFFTACAIWLQQLQDLSGPQQFQL</sequence>
<organism evidence="1 2">
    <name type="scientific">Myodes glareolus</name>
    <name type="common">Bank vole</name>
    <name type="synonym">Clethrionomys glareolus</name>
    <dbReference type="NCBI Taxonomy" id="447135"/>
    <lineage>
        <taxon>Eukaryota</taxon>
        <taxon>Metazoa</taxon>
        <taxon>Chordata</taxon>
        <taxon>Craniata</taxon>
        <taxon>Vertebrata</taxon>
        <taxon>Euteleostomi</taxon>
        <taxon>Mammalia</taxon>
        <taxon>Eutheria</taxon>
        <taxon>Euarchontoglires</taxon>
        <taxon>Glires</taxon>
        <taxon>Rodentia</taxon>
        <taxon>Myomorpha</taxon>
        <taxon>Muroidea</taxon>
        <taxon>Cricetidae</taxon>
        <taxon>Arvicolinae</taxon>
        <taxon>Myodes</taxon>
    </lineage>
</organism>
<keyword evidence="2" id="KW-1185">Reference proteome</keyword>
<comment type="caution">
    <text evidence="1">The sequence shown here is derived from an EMBL/GenBank/DDBJ whole genome shotgun (WGS) entry which is preliminary data.</text>
</comment>
<proteinExistence type="predicted"/>